<reference evidence="2" key="1">
    <citation type="journal article" date="2023" name="G3 (Bethesda)">
        <title>Genome assembly and association tests identify interacting loci associated with vigor, precocity, and sex in interspecific pistachio rootstocks.</title>
        <authorList>
            <person name="Palmer W."/>
            <person name="Jacygrad E."/>
            <person name="Sagayaradj S."/>
            <person name="Cavanaugh K."/>
            <person name="Han R."/>
            <person name="Bertier L."/>
            <person name="Beede B."/>
            <person name="Kafkas S."/>
            <person name="Golino D."/>
            <person name="Preece J."/>
            <person name="Michelmore R."/>
        </authorList>
    </citation>
    <scope>NUCLEOTIDE SEQUENCE [LARGE SCALE GENOMIC DNA]</scope>
</reference>
<sequence>MLTLKNMQPPSSPPDCDDLALFEAHQGAIFTHFCDCQMGNGNINLKRHLGIGLGVGGSILIVALSISIIWRRKKQKHTSTSFNSRNTSSDPSSRSEKEVGGVCFEVPIFSYSELAKATNNFSDEKVLGNGGFGTVYYAWPIRMKIAIETASALAYLHASDIIHRDVKTKNILLDNNFCVKVADFGLSRFFPADVTHVSTAPQGSPGYVDPEYYHCYQLTDRSDVYSFGVVLIELISSMPAVDKKRNRHEINLGYFAINRIQKGAIEELVDPRLGYQSNKEVRRMTTSVAELAFLCLQQNKEMRPPMDVVLDELKRIESGEWKLEDVKDNNDVLNGMEPPPDCDDLALLKHKRVSSSPISIAAKWVSSNTRLNVSY</sequence>
<dbReference type="Proteomes" id="UP001164250">
    <property type="component" value="Chromosome 6"/>
</dbReference>
<protein>
    <submittedName>
        <fullName evidence="1">Uncharacterized protein</fullName>
    </submittedName>
</protein>
<name>A0ACC1B9K5_9ROSI</name>
<accession>A0ACC1B9K5</accession>
<evidence type="ECO:0000313" key="1">
    <source>
        <dbReference type="EMBL" id="KAJ0095615.1"/>
    </source>
</evidence>
<comment type="caution">
    <text evidence="1">The sequence shown here is derived from an EMBL/GenBank/DDBJ whole genome shotgun (WGS) entry which is preliminary data.</text>
</comment>
<proteinExistence type="predicted"/>
<evidence type="ECO:0000313" key="2">
    <source>
        <dbReference type="Proteomes" id="UP001164250"/>
    </source>
</evidence>
<gene>
    <name evidence="1" type="ORF">Patl1_15114</name>
</gene>
<dbReference type="EMBL" id="CM047902">
    <property type="protein sequence ID" value="KAJ0095615.1"/>
    <property type="molecule type" value="Genomic_DNA"/>
</dbReference>
<organism evidence="1 2">
    <name type="scientific">Pistacia atlantica</name>
    <dbReference type="NCBI Taxonomy" id="434234"/>
    <lineage>
        <taxon>Eukaryota</taxon>
        <taxon>Viridiplantae</taxon>
        <taxon>Streptophyta</taxon>
        <taxon>Embryophyta</taxon>
        <taxon>Tracheophyta</taxon>
        <taxon>Spermatophyta</taxon>
        <taxon>Magnoliopsida</taxon>
        <taxon>eudicotyledons</taxon>
        <taxon>Gunneridae</taxon>
        <taxon>Pentapetalae</taxon>
        <taxon>rosids</taxon>
        <taxon>malvids</taxon>
        <taxon>Sapindales</taxon>
        <taxon>Anacardiaceae</taxon>
        <taxon>Pistacia</taxon>
    </lineage>
</organism>
<keyword evidence="2" id="KW-1185">Reference proteome</keyword>